<name>A0ABQ9JN81_9CUCU</name>
<accession>A0ABQ9JN81</accession>
<gene>
    <name evidence="2" type="ORF">NQ317_015958</name>
</gene>
<proteinExistence type="predicted"/>
<dbReference type="Proteomes" id="UP001162164">
    <property type="component" value="Unassembled WGS sequence"/>
</dbReference>
<evidence type="ECO:0000313" key="2">
    <source>
        <dbReference type="EMBL" id="KAJ8978710.1"/>
    </source>
</evidence>
<keyword evidence="1" id="KW-0472">Membrane</keyword>
<keyword evidence="1" id="KW-0812">Transmembrane</keyword>
<dbReference type="PANTHER" id="PTHR23071:SF1">
    <property type="entry name" value="GPI ETHANOLAMINE PHOSPHATE TRANSFERASE 3"/>
    <property type="match status" value="1"/>
</dbReference>
<organism evidence="2 3">
    <name type="scientific">Molorchus minor</name>
    <dbReference type="NCBI Taxonomy" id="1323400"/>
    <lineage>
        <taxon>Eukaryota</taxon>
        <taxon>Metazoa</taxon>
        <taxon>Ecdysozoa</taxon>
        <taxon>Arthropoda</taxon>
        <taxon>Hexapoda</taxon>
        <taxon>Insecta</taxon>
        <taxon>Pterygota</taxon>
        <taxon>Neoptera</taxon>
        <taxon>Endopterygota</taxon>
        <taxon>Coleoptera</taxon>
        <taxon>Polyphaga</taxon>
        <taxon>Cucujiformia</taxon>
        <taxon>Chrysomeloidea</taxon>
        <taxon>Cerambycidae</taxon>
        <taxon>Lamiinae</taxon>
        <taxon>Monochamini</taxon>
        <taxon>Molorchus</taxon>
    </lineage>
</organism>
<sequence length="101" mass="11384">MNTFCSYILMGIMLPLVLITPFTVFVMIPSVVGKKAELQLAASRGEVALFEKDHLMFTSMFTLCCKYIAGHGIRVFASMLAATIHCRHLMVWNIFCSKNDF</sequence>
<evidence type="ECO:0008006" key="4">
    <source>
        <dbReference type="Google" id="ProtNLM"/>
    </source>
</evidence>
<dbReference type="PANTHER" id="PTHR23071">
    <property type="entry name" value="PHOSPHATIDYLINOSITOL GLYCAN"/>
    <property type="match status" value="1"/>
</dbReference>
<keyword evidence="3" id="KW-1185">Reference proteome</keyword>
<keyword evidence="1" id="KW-1133">Transmembrane helix</keyword>
<dbReference type="EMBL" id="JAPWTJ010000409">
    <property type="protein sequence ID" value="KAJ8978710.1"/>
    <property type="molecule type" value="Genomic_DNA"/>
</dbReference>
<feature type="transmembrane region" description="Helical" evidence="1">
    <location>
        <begin position="6"/>
        <end position="28"/>
    </location>
</feature>
<comment type="caution">
    <text evidence="2">The sequence shown here is derived from an EMBL/GenBank/DDBJ whole genome shotgun (WGS) entry which is preliminary data.</text>
</comment>
<dbReference type="InterPro" id="IPR039524">
    <property type="entry name" value="PIGO/GPI13"/>
</dbReference>
<reference evidence="2" key="1">
    <citation type="journal article" date="2023" name="Insect Mol. Biol.">
        <title>Genome sequencing provides insights into the evolution of gene families encoding plant cell wall-degrading enzymes in longhorned beetles.</title>
        <authorList>
            <person name="Shin N.R."/>
            <person name="Okamura Y."/>
            <person name="Kirsch R."/>
            <person name="Pauchet Y."/>
        </authorList>
    </citation>
    <scope>NUCLEOTIDE SEQUENCE</scope>
    <source>
        <strain evidence="2">MMC_N1</strain>
    </source>
</reference>
<evidence type="ECO:0000313" key="3">
    <source>
        <dbReference type="Proteomes" id="UP001162164"/>
    </source>
</evidence>
<protein>
    <recommendedName>
        <fullName evidence="4">ATP synthase F0 subunit 6</fullName>
    </recommendedName>
</protein>
<evidence type="ECO:0000256" key="1">
    <source>
        <dbReference type="SAM" id="Phobius"/>
    </source>
</evidence>